<organism evidence="1 2">
    <name type="scientific">Escherichia phage bV_EcoS_AHP24</name>
    <dbReference type="NCBI Taxonomy" id="1416027"/>
    <lineage>
        <taxon>Viruses</taxon>
        <taxon>Duplodnaviria</taxon>
        <taxon>Heunggongvirae</taxon>
        <taxon>Uroviricota</taxon>
        <taxon>Caudoviricetes</taxon>
        <taxon>Drexlerviridae</taxon>
        <taxon>Rogunavirinae</taxon>
        <taxon>Rogunavirus</taxon>
        <taxon>Rogunavirus AHS24</taxon>
    </lineage>
</organism>
<dbReference type="Proteomes" id="UP000028460">
    <property type="component" value="Genome"/>
</dbReference>
<dbReference type="EMBL" id="KF771236">
    <property type="protein sequence ID" value="AHI60526.1"/>
    <property type="molecule type" value="Genomic_DNA"/>
</dbReference>
<accession>A0A067YVR5</accession>
<name>A0A067YVR5_9CAUD</name>
<proteinExistence type="predicted"/>
<reference evidence="1 2" key="1">
    <citation type="journal article" date="2014" name="PLoS ONE">
        <title>Four Escherichia coli O157:H7 Phages: A New Bacteriophage Genus and Taxonomic Classification of T1-Like Phages.</title>
        <authorList>
            <person name="Niu Y.D."/>
            <person name="McAllister T.A."/>
            <person name="Nash J.H."/>
            <person name="Kropinski A.M."/>
            <person name="Stanford K."/>
        </authorList>
    </citation>
    <scope>NUCLEOTIDE SEQUENCE [LARGE SCALE GENOMIC DNA]</scope>
</reference>
<evidence type="ECO:0000313" key="2">
    <source>
        <dbReference type="Proteomes" id="UP000028460"/>
    </source>
</evidence>
<gene>
    <name evidence="1" type="ORF">AHP24_58</name>
</gene>
<evidence type="ECO:0008006" key="3">
    <source>
        <dbReference type="Google" id="ProtNLM"/>
    </source>
</evidence>
<evidence type="ECO:0000313" key="1">
    <source>
        <dbReference type="EMBL" id="AHI60526.1"/>
    </source>
</evidence>
<sequence length="69" mass="7705">MIVSGYSIAVYCDCKKCSTESNDDGSYFMPHYTDAAGENFSDCARQLKYAGWVLHKKDGKCYAPGHLKK</sequence>
<protein>
    <recommendedName>
        <fullName evidence="3">Prophage protein</fullName>
    </recommendedName>
</protein>